<organism evidence="2 3">
    <name type="scientific">Asterophora parasitica</name>
    <dbReference type="NCBI Taxonomy" id="117018"/>
    <lineage>
        <taxon>Eukaryota</taxon>
        <taxon>Fungi</taxon>
        <taxon>Dikarya</taxon>
        <taxon>Basidiomycota</taxon>
        <taxon>Agaricomycotina</taxon>
        <taxon>Agaricomycetes</taxon>
        <taxon>Agaricomycetidae</taxon>
        <taxon>Agaricales</taxon>
        <taxon>Tricholomatineae</taxon>
        <taxon>Lyophyllaceae</taxon>
        <taxon>Asterophora</taxon>
    </lineage>
</organism>
<evidence type="ECO:0000313" key="3">
    <source>
        <dbReference type="Proteomes" id="UP000775547"/>
    </source>
</evidence>
<name>A0A9P7GD93_9AGAR</name>
<reference evidence="2" key="1">
    <citation type="submission" date="2020-07" db="EMBL/GenBank/DDBJ databases">
        <authorList>
            <person name="Nieuwenhuis M."/>
            <person name="Van De Peppel L.J.J."/>
        </authorList>
    </citation>
    <scope>NUCLEOTIDE SEQUENCE</scope>
    <source>
        <strain evidence="2">AP01</strain>
        <tissue evidence="2">Mycelium</tissue>
    </source>
</reference>
<feature type="coiled-coil region" evidence="1">
    <location>
        <begin position="26"/>
        <end position="60"/>
    </location>
</feature>
<gene>
    <name evidence="2" type="ORF">DXG03_007518</name>
</gene>
<reference evidence="2" key="2">
    <citation type="submission" date="2021-10" db="EMBL/GenBank/DDBJ databases">
        <title>Phylogenomics reveals ancestral predisposition of the termite-cultivated fungus Termitomyces towards a domesticated lifestyle.</title>
        <authorList>
            <person name="Auxier B."/>
            <person name="Grum-Grzhimaylo A."/>
            <person name="Cardenas M.E."/>
            <person name="Lodge J.D."/>
            <person name="Laessoe T."/>
            <person name="Pedersen O."/>
            <person name="Smith M.E."/>
            <person name="Kuyper T.W."/>
            <person name="Franco-Molano E.A."/>
            <person name="Baroni T.J."/>
            <person name="Aanen D.K."/>
        </authorList>
    </citation>
    <scope>NUCLEOTIDE SEQUENCE</scope>
    <source>
        <strain evidence="2">AP01</strain>
        <tissue evidence="2">Mycelium</tissue>
    </source>
</reference>
<dbReference type="AlphaFoldDB" id="A0A9P7GD93"/>
<evidence type="ECO:0000256" key="1">
    <source>
        <dbReference type="SAM" id="Coils"/>
    </source>
</evidence>
<accession>A0A9P7GD93</accession>
<keyword evidence="1" id="KW-0175">Coiled coil</keyword>
<dbReference type="Proteomes" id="UP000775547">
    <property type="component" value="Unassembled WGS sequence"/>
</dbReference>
<keyword evidence="3" id="KW-1185">Reference proteome</keyword>
<proteinExistence type="predicted"/>
<sequence length="157" mass="18882">MSLLPRRFRPYFTPNVRRVYLDTTRVVELEKERKIAKKRIKKFEKDQETLLRQCERHMETARVHAEGEKQANVEIGHLRRRLRDSLVVAMAEKEKDDIIEDLKAEADHWKRNYTRLREKSAADLESSVAERDDWKSKYRRLEEEHSAMLDSESDLEE</sequence>
<dbReference type="EMBL" id="JABCKV010000056">
    <property type="protein sequence ID" value="KAG5644877.1"/>
    <property type="molecule type" value="Genomic_DNA"/>
</dbReference>
<protein>
    <submittedName>
        <fullName evidence="2">Uncharacterized protein</fullName>
    </submittedName>
</protein>
<feature type="coiled-coil region" evidence="1">
    <location>
        <begin position="99"/>
        <end position="144"/>
    </location>
</feature>
<evidence type="ECO:0000313" key="2">
    <source>
        <dbReference type="EMBL" id="KAG5644877.1"/>
    </source>
</evidence>
<dbReference type="OrthoDB" id="6270329at2759"/>
<comment type="caution">
    <text evidence="2">The sequence shown here is derived from an EMBL/GenBank/DDBJ whole genome shotgun (WGS) entry which is preliminary data.</text>
</comment>